<protein>
    <submittedName>
        <fullName evidence="1">Uncharacterized protein</fullName>
    </submittedName>
</protein>
<evidence type="ECO:0000313" key="1">
    <source>
        <dbReference type="EMBL" id="RSB25663.1"/>
    </source>
</evidence>
<evidence type="ECO:0000313" key="2">
    <source>
        <dbReference type="Proteomes" id="UP000275321"/>
    </source>
</evidence>
<reference evidence="1 2" key="1">
    <citation type="submission" date="2018-10" db="EMBL/GenBank/DDBJ databases">
        <title>Transmission dynamics of multidrug resistant bacteria on intensive care unit surfaces.</title>
        <authorList>
            <person name="D'Souza A.W."/>
            <person name="Potter R.F."/>
            <person name="Wallace M."/>
            <person name="Shupe A."/>
            <person name="Patel S."/>
            <person name="Sun S."/>
            <person name="Gul D."/>
            <person name="Kwon J.H."/>
            <person name="Andleeb S."/>
            <person name="Burnham C.-A.D."/>
            <person name="Dantas G."/>
        </authorList>
    </citation>
    <scope>NUCLEOTIDE SEQUENCE [LARGE SCALE GENOMIC DNA]</scope>
    <source>
        <strain evidence="1 2">EC_073</strain>
    </source>
</reference>
<gene>
    <name evidence="1" type="ORF">EGK68_23780</name>
</gene>
<organism evidence="1 2">
    <name type="scientific">Enterobacter cloacae</name>
    <dbReference type="NCBI Taxonomy" id="550"/>
    <lineage>
        <taxon>Bacteria</taxon>
        <taxon>Pseudomonadati</taxon>
        <taxon>Pseudomonadota</taxon>
        <taxon>Gammaproteobacteria</taxon>
        <taxon>Enterobacterales</taxon>
        <taxon>Enterobacteriaceae</taxon>
        <taxon>Enterobacter</taxon>
        <taxon>Enterobacter cloacae complex</taxon>
    </lineage>
</organism>
<accession>A0A3R8YVU9</accession>
<dbReference type="Proteomes" id="UP000275321">
    <property type="component" value="Unassembled WGS sequence"/>
</dbReference>
<dbReference type="AlphaFoldDB" id="A0A3R8YVU9"/>
<sequence length="79" mass="9208">MICNQRLNDDDYRKIIKNVVILTPLFDEKISNEIIIRLLKMGKIALTSYDFSNLIYNIAVLSSEFIMRLLPGSDFIRIN</sequence>
<comment type="caution">
    <text evidence="1">The sequence shown here is derived from an EMBL/GenBank/DDBJ whole genome shotgun (WGS) entry which is preliminary data.</text>
</comment>
<name>A0A3R8YVU9_ENTCL</name>
<proteinExistence type="predicted"/>
<dbReference type="EMBL" id="RHWT01000052">
    <property type="protein sequence ID" value="RSB25663.1"/>
    <property type="molecule type" value="Genomic_DNA"/>
</dbReference>